<proteinExistence type="predicted"/>
<dbReference type="EMBL" id="LN721116">
    <property type="protein sequence ID" value="CEP09119.1"/>
    <property type="molecule type" value="Genomic_DNA"/>
</dbReference>
<evidence type="ECO:0000313" key="1">
    <source>
        <dbReference type="EMBL" id="CEP09119.1"/>
    </source>
</evidence>
<organism evidence="1 2">
    <name type="scientific">Parasitella parasitica</name>
    <dbReference type="NCBI Taxonomy" id="35722"/>
    <lineage>
        <taxon>Eukaryota</taxon>
        <taxon>Fungi</taxon>
        <taxon>Fungi incertae sedis</taxon>
        <taxon>Mucoromycota</taxon>
        <taxon>Mucoromycotina</taxon>
        <taxon>Mucoromycetes</taxon>
        <taxon>Mucorales</taxon>
        <taxon>Mucorineae</taxon>
        <taxon>Mucoraceae</taxon>
        <taxon>Parasitella</taxon>
    </lineage>
</organism>
<evidence type="ECO:0000313" key="2">
    <source>
        <dbReference type="Proteomes" id="UP000054107"/>
    </source>
</evidence>
<gene>
    <name evidence="1" type="primary">PARPA_02576.1 scaffold 4891</name>
</gene>
<sequence>METRTKQHSFEISSILIAQHEDRHQLKVNEYETILNHLEDKLKIKSRLNKTITENLHFTSNAKNEDTTSKQAANIRILEKKINGQQMKVKTQSAMIQSMKDLFQSHNNVVAIVDELLARLNLVEALQETQQSFEPRADAIERHTAILGENANMNLYKQCRDTNDLRQRLVDHQNSVTQELTTMKQNYDAIVHELRSIRESDTTTKESILYLFDIVDHFTTEEAINEEKFAEIFRHNQEKSVYYGEKFDDIVKDLLNVVKMIEERSKQVQTKINSIEREGEGILATHAALLTSFAQQIQVAFSQILDLQTKFDVTNETEEGTDQKIHGMRLLDQDSPH</sequence>
<dbReference type="AlphaFoldDB" id="A0A0B7N1Y5"/>
<dbReference type="Proteomes" id="UP000054107">
    <property type="component" value="Unassembled WGS sequence"/>
</dbReference>
<accession>A0A0B7N1Y5</accession>
<protein>
    <submittedName>
        <fullName evidence="1">Uncharacterized protein</fullName>
    </submittedName>
</protein>
<keyword evidence="2" id="KW-1185">Reference proteome</keyword>
<name>A0A0B7N1Y5_9FUNG</name>
<reference evidence="1 2" key="1">
    <citation type="submission" date="2014-09" db="EMBL/GenBank/DDBJ databases">
        <authorList>
            <person name="Ellenberger Sabrina"/>
        </authorList>
    </citation>
    <scope>NUCLEOTIDE SEQUENCE [LARGE SCALE GENOMIC DNA]</scope>
    <source>
        <strain evidence="1 2">CBS 412.66</strain>
    </source>
</reference>